<organism evidence="1 2">
    <name type="scientific">Luteimonas wenzhouensis</name>
    <dbReference type="NCBI Taxonomy" id="2599615"/>
    <lineage>
        <taxon>Bacteria</taxon>
        <taxon>Pseudomonadati</taxon>
        <taxon>Pseudomonadota</taxon>
        <taxon>Gammaproteobacteria</taxon>
        <taxon>Lysobacterales</taxon>
        <taxon>Lysobacteraceae</taxon>
        <taxon>Luteimonas</taxon>
    </lineage>
</organism>
<evidence type="ECO:0000313" key="1">
    <source>
        <dbReference type="EMBL" id="TWT19650.1"/>
    </source>
</evidence>
<dbReference type="AlphaFoldDB" id="A0A5C5U2R8"/>
<evidence type="ECO:0000313" key="2">
    <source>
        <dbReference type="Proteomes" id="UP000315949"/>
    </source>
</evidence>
<proteinExistence type="predicted"/>
<dbReference type="RefSeq" id="WP_146312247.1">
    <property type="nucleotide sequence ID" value="NZ_VOHE01000003.1"/>
</dbReference>
<name>A0A5C5U2R8_9GAMM</name>
<keyword evidence="2" id="KW-1185">Reference proteome</keyword>
<reference evidence="1 2" key="1">
    <citation type="submission" date="2019-07" db="EMBL/GenBank/DDBJ databases">
        <title>Luteimonas sp. YD-1 nov., isolated from acidic soil.</title>
        <authorList>
            <person name="Zhou J."/>
        </authorList>
    </citation>
    <scope>NUCLEOTIDE SEQUENCE [LARGE SCALE GENOMIC DNA]</scope>
    <source>
        <strain evidence="1 2">YD-1</strain>
    </source>
</reference>
<evidence type="ECO:0008006" key="3">
    <source>
        <dbReference type="Google" id="ProtNLM"/>
    </source>
</evidence>
<dbReference type="OrthoDB" id="256673at2"/>
<dbReference type="EMBL" id="VOHE01000003">
    <property type="protein sequence ID" value="TWT19650.1"/>
    <property type="molecule type" value="Genomic_DNA"/>
</dbReference>
<comment type="caution">
    <text evidence="1">The sequence shown here is derived from an EMBL/GenBank/DDBJ whole genome shotgun (WGS) entry which is preliminary data.</text>
</comment>
<gene>
    <name evidence="1" type="ORF">FQY79_07345</name>
</gene>
<protein>
    <recommendedName>
        <fullName evidence="3">DUF1570 domain-containing protein</fullName>
    </recommendedName>
</protein>
<sequence length="300" mass="33225">MPIPDWEAMDVAGGGASDAFLHDWYTAAARRWMEALGRALPDGQYSQRASDDFLLLSSLPDRTADLVLERCEQARRAIRQRLGSIGKDEGYGPHVVVVFASQDSYYAYLEHYGPRGDGRALSSGVFLDAGYGHFASWHDGLDELEPVVAHELTHALLRHLDLPVWLNEGLAQNVEHALVPALADPRVRLYTPAQMHARHLAWWDAERIQAFWSGEAFHFGEGVELAYDLAAILSRLAAREDAAFRAFVVATLWEDAGAQAAEQELGFPLANLVTAVLGEGDWEPRPSTWRQPDDLLAGID</sequence>
<dbReference type="Proteomes" id="UP000315949">
    <property type="component" value="Unassembled WGS sequence"/>
</dbReference>
<accession>A0A5C5U2R8</accession>